<dbReference type="AlphaFoldDB" id="A0A7R8ZK66"/>
<sequence length="82" mass="9228">LKGMEDRDEEEFFEVCEGTMFTVPAHNHYMLKNDSLDTVVLHYVFLTSSDALDPSQARSVFEKWDITCDGGLSPGINIDDAI</sequence>
<protein>
    <submittedName>
        <fullName evidence="1">Uncharacterized protein</fullName>
    </submittedName>
</protein>
<reference evidence="1" key="1">
    <citation type="submission" date="2020-11" db="EMBL/GenBank/DDBJ databases">
        <authorList>
            <person name="Tran Van P."/>
        </authorList>
    </citation>
    <scope>NUCLEOTIDE SEQUENCE</scope>
</reference>
<organism evidence="1">
    <name type="scientific">Cyprideis torosa</name>
    <dbReference type="NCBI Taxonomy" id="163714"/>
    <lineage>
        <taxon>Eukaryota</taxon>
        <taxon>Metazoa</taxon>
        <taxon>Ecdysozoa</taxon>
        <taxon>Arthropoda</taxon>
        <taxon>Crustacea</taxon>
        <taxon>Oligostraca</taxon>
        <taxon>Ostracoda</taxon>
        <taxon>Podocopa</taxon>
        <taxon>Podocopida</taxon>
        <taxon>Cytherocopina</taxon>
        <taxon>Cytheroidea</taxon>
        <taxon>Cytherideidae</taxon>
        <taxon>Cyprideis</taxon>
    </lineage>
</organism>
<dbReference type="EMBL" id="OB660395">
    <property type="protein sequence ID" value="CAD7224546.1"/>
    <property type="molecule type" value="Genomic_DNA"/>
</dbReference>
<gene>
    <name evidence="1" type="ORF">CTOB1V02_LOCUS2503</name>
</gene>
<accession>A0A7R8ZK66</accession>
<feature type="non-terminal residue" evidence="1">
    <location>
        <position position="1"/>
    </location>
</feature>
<proteinExistence type="predicted"/>
<name>A0A7R8ZK66_9CRUS</name>
<evidence type="ECO:0000313" key="1">
    <source>
        <dbReference type="EMBL" id="CAD7224546.1"/>
    </source>
</evidence>